<accession>A0A4U5NZ76</accession>
<comment type="caution">
    <text evidence="4">The sequence shown here is derived from an EMBL/GenBank/DDBJ whole genome shotgun (WGS) entry which is preliminary data.</text>
</comment>
<dbReference type="SUPFAM" id="SSF49764">
    <property type="entry name" value="HSP20-like chaperones"/>
    <property type="match status" value="1"/>
</dbReference>
<proteinExistence type="inferred from homology"/>
<dbReference type="Proteomes" id="UP000298663">
    <property type="component" value="Unassembled WGS sequence"/>
</dbReference>
<gene>
    <name evidence="4" type="ORF">L596_013116</name>
</gene>
<dbReference type="Gene3D" id="2.60.40.790">
    <property type="match status" value="1"/>
</dbReference>
<dbReference type="STRING" id="34508.A0A4U5NZ76"/>
<dbReference type="EMBL" id="AZBU02000003">
    <property type="protein sequence ID" value="TKR88949.1"/>
    <property type="molecule type" value="Genomic_DNA"/>
</dbReference>
<dbReference type="InterPro" id="IPR002068">
    <property type="entry name" value="A-crystallin/Hsp20_dom"/>
</dbReference>
<evidence type="ECO:0000259" key="3">
    <source>
        <dbReference type="PROSITE" id="PS01031"/>
    </source>
</evidence>
<dbReference type="Pfam" id="PF00011">
    <property type="entry name" value="HSP20"/>
    <property type="match status" value="1"/>
</dbReference>
<organism evidence="4 5">
    <name type="scientific">Steinernema carpocapsae</name>
    <name type="common">Entomopathogenic nematode</name>
    <dbReference type="NCBI Taxonomy" id="34508"/>
    <lineage>
        <taxon>Eukaryota</taxon>
        <taxon>Metazoa</taxon>
        <taxon>Ecdysozoa</taxon>
        <taxon>Nematoda</taxon>
        <taxon>Chromadorea</taxon>
        <taxon>Rhabditida</taxon>
        <taxon>Tylenchina</taxon>
        <taxon>Panagrolaimomorpha</taxon>
        <taxon>Strongyloidoidea</taxon>
        <taxon>Steinernematidae</taxon>
        <taxon>Steinernema</taxon>
    </lineage>
</organism>
<evidence type="ECO:0000313" key="4">
    <source>
        <dbReference type="EMBL" id="TKR88949.1"/>
    </source>
</evidence>
<reference evidence="4 5" key="1">
    <citation type="journal article" date="2015" name="Genome Biol.">
        <title>Comparative genomics of Steinernema reveals deeply conserved gene regulatory networks.</title>
        <authorList>
            <person name="Dillman A.R."/>
            <person name="Macchietto M."/>
            <person name="Porter C.F."/>
            <person name="Rogers A."/>
            <person name="Williams B."/>
            <person name="Antoshechkin I."/>
            <person name="Lee M.M."/>
            <person name="Goodwin Z."/>
            <person name="Lu X."/>
            <person name="Lewis E.E."/>
            <person name="Goodrich-Blair H."/>
            <person name="Stock S.P."/>
            <person name="Adams B.J."/>
            <person name="Sternberg P.W."/>
            <person name="Mortazavi A."/>
        </authorList>
    </citation>
    <scope>NUCLEOTIDE SEQUENCE [LARGE SCALE GENOMIC DNA]</scope>
    <source>
        <strain evidence="4 5">ALL</strain>
    </source>
</reference>
<evidence type="ECO:0000313" key="5">
    <source>
        <dbReference type="Proteomes" id="UP000298663"/>
    </source>
</evidence>
<protein>
    <recommendedName>
        <fullName evidence="3">SHSP domain-containing protein</fullName>
    </recommendedName>
</protein>
<feature type="domain" description="SHSP" evidence="3">
    <location>
        <begin position="43"/>
        <end position="153"/>
    </location>
</feature>
<reference evidence="4 5" key="2">
    <citation type="journal article" date="2019" name="G3 (Bethesda)">
        <title>Hybrid Assembly of the Genome of the Entomopathogenic Nematode Steinernema carpocapsae Identifies the X-Chromosome.</title>
        <authorList>
            <person name="Serra L."/>
            <person name="Macchietto M."/>
            <person name="Macias-Munoz A."/>
            <person name="McGill C.J."/>
            <person name="Rodriguez I.M."/>
            <person name="Rodriguez B."/>
            <person name="Murad R."/>
            <person name="Mortazavi A."/>
        </authorList>
    </citation>
    <scope>NUCLEOTIDE SEQUENCE [LARGE SCALE GENOMIC DNA]</scope>
    <source>
        <strain evidence="4 5">ALL</strain>
    </source>
</reference>
<dbReference type="OrthoDB" id="5778379at2759"/>
<evidence type="ECO:0000256" key="1">
    <source>
        <dbReference type="PROSITE-ProRule" id="PRU00285"/>
    </source>
</evidence>
<sequence>MGARENRSLPAVNKSHYRKVSETFMNAKMDRNQMRRMSSTDWEIPTTDAANFAMVKDSNNIFSVKIDLTAFEPIFSPEDVDVTIYENDVQINACKLNPEDPNHSKRELHRQYRMPDDVDLSTVRMQRSGKTVKVDAKKQTYGKPVSFNVVDVNPRKMEKPMF</sequence>
<name>A0A4U5NZ76_STECR</name>
<dbReference type="InterPro" id="IPR008978">
    <property type="entry name" value="HSP20-like_chaperone"/>
</dbReference>
<keyword evidence="5" id="KW-1185">Reference proteome</keyword>
<dbReference type="PROSITE" id="PS01031">
    <property type="entry name" value="SHSP"/>
    <property type="match status" value="1"/>
</dbReference>
<dbReference type="AlphaFoldDB" id="A0A4U5NZ76"/>
<comment type="similarity">
    <text evidence="1 2">Belongs to the small heat shock protein (HSP20) family.</text>
</comment>
<evidence type="ECO:0000256" key="2">
    <source>
        <dbReference type="RuleBase" id="RU003616"/>
    </source>
</evidence>